<feature type="compositionally biased region" description="Polar residues" evidence="1">
    <location>
        <begin position="57"/>
        <end position="68"/>
    </location>
</feature>
<dbReference type="Pfam" id="PF07727">
    <property type="entry name" value="RVT_2"/>
    <property type="match status" value="1"/>
</dbReference>
<evidence type="ECO:0000313" key="3">
    <source>
        <dbReference type="EMBL" id="GJS50447.1"/>
    </source>
</evidence>
<name>A0ABQ4WC24_9ASTR</name>
<reference evidence="3" key="1">
    <citation type="journal article" date="2022" name="Int. J. Mol. Sci.">
        <title>Draft Genome of Tanacetum Coccineum: Genomic Comparison of Closely Related Tanacetum-Family Plants.</title>
        <authorList>
            <person name="Yamashiro T."/>
            <person name="Shiraishi A."/>
            <person name="Nakayama K."/>
            <person name="Satake H."/>
        </authorList>
    </citation>
    <scope>NUCLEOTIDE SEQUENCE</scope>
</reference>
<dbReference type="Proteomes" id="UP001151760">
    <property type="component" value="Unassembled WGS sequence"/>
</dbReference>
<accession>A0ABQ4WC24</accession>
<comment type="caution">
    <text evidence="3">The sequence shown here is derived from an EMBL/GenBank/DDBJ whole genome shotgun (WGS) entry which is preliminary data.</text>
</comment>
<feature type="compositionally biased region" description="Basic and acidic residues" evidence="1">
    <location>
        <begin position="44"/>
        <end position="56"/>
    </location>
</feature>
<protein>
    <submittedName>
        <fullName evidence="3">Retrovirus-related pol polyprotein from transposon TNT 1-94</fullName>
    </submittedName>
</protein>
<reference evidence="3" key="2">
    <citation type="submission" date="2022-01" db="EMBL/GenBank/DDBJ databases">
        <authorList>
            <person name="Yamashiro T."/>
            <person name="Shiraishi A."/>
            <person name="Satake H."/>
            <person name="Nakayama K."/>
        </authorList>
    </citation>
    <scope>NUCLEOTIDE SEQUENCE</scope>
</reference>
<evidence type="ECO:0000313" key="4">
    <source>
        <dbReference type="Proteomes" id="UP001151760"/>
    </source>
</evidence>
<gene>
    <name evidence="3" type="ORF">Tco_0623809</name>
</gene>
<evidence type="ECO:0000259" key="2">
    <source>
        <dbReference type="Pfam" id="PF07727"/>
    </source>
</evidence>
<evidence type="ECO:0000256" key="1">
    <source>
        <dbReference type="SAM" id="MobiDB-lite"/>
    </source>
</evidence>
<feature type="region of interest" description="Disordered" evidence="1">
    <location>
        <begin position="1"/>
        <end position="68"/>
    </location>
</feature>
<proteinExistence type="predicted"/>
<dbReference type="InterPro" id="IPR013103">
    <property type="entry name" value="RVT_2"/>
</dbReference>
<feature type="domain" description="Reverse transcriptase Ty1/copia-type" evidence="2">
    <location>
        <begin position="208"/>
        <end position="385"/>
    </location>
</feature>
<dbReference type="InterPro" id="IPR043502">
    <property type="entry name" value="DNA/RNA_pol_sf"/>
</dbReference>
<keyword evidence="4" id="KW-1185">Reference proteome</keyword>
<dbReference type="EMBL" id="BQNB010008516">
    <property type="protein sequence ID" value="GJS50447.1"/>
    <property type="molecule type" value="Genomic_DNA"/>
</dbReference>
<feature type="non-terminal residue" evidence="3">
    <location>
        <position position="1"/>
    </location>
</feature>
<sequence length="388" mass="43255">ITSANVVPPKKTTSDSVETQKPELKVYSRKPKNVKNVGSSKKAKIVESKNANHSEPNHTWGSNATDIPSSSSLVMTGTVIFENNIARIISSGPGLHSMTPGTSSTGLVPNPIPQQPCIPPPRDDWDHLFQPMFDEYFTPPSIAVSPVQEAAAPRTMVLADSPVSTSINQDAPSTKPKNFKQAMTEPSWIDAMQEEIHEFQRLDVWELNKARLVALGFRQEEGIDFKESFALVARIEVIHIFVANVAHENMKIYQMDVKTDLLNGELKEEVYVSQLEGFVDQDNPSHVYKLKKALYGLKQAPHAWHNMLSSFLISQHFSKGLVDLTLFTRQAGNDLLLVQIYVDDIIFASTNTAMCNEFANQMTTKFKISMMGQMSFFLGLQISQSPRC</sequence>
<dbReference type="SUPFAM" id="SSF56672">
    <property type="entry name" value="DNA/RNA polymerases"/>
    <property type="match status" value="1"/>
</dbReference>
<organism evidence="3 4">
    <name type="scientific">Tanacetum coccineum</name>
    <dbReference type="NCBI Taxonomy" id="301880"/>
    <lineage>
        <taxon>Eukaryota</taxon>
        <taxon>Viridiplantae</taxon>
        <taxon>Streptophyta</taxon>
        <taxon>Embryophyta</taxon>
        <taxon>Tracheophyta</taxon>
        <taxon>Spermatophyta</taxon>
        <taxon>Magnoliopsida</taxon>
        <taxon>eudicotyledons</taxon>
        <taxon>Gunneridae</taxon>
        <taxon>Pentapetalae</taxon>
        <taxon>asterids</taxon>
        <taxon>campanulids</taxon>
        <taxon>Asterales</taxon>
        <taxon>Asteraceae</taxon>
        <taxon>Asteroideae</taxon>
        <taxon>Anthemideae</taxon>
        <taxon>Anthemidinae</taxon>
        <taxon>Tanacetum</taxon>
    </lineage>
</organism>